<evidence type="ECO:0000313" key="4">
    <source>
        <dbReference type="EMBL" id="KAK3174525.1"/>
    </source>
</evidence>
<dbReference type="Proteomes" id="UP001276659">
    <property type="component" value="Unassembled WGS sequence"/>
</dbReference>
<dbReference type="InterPro" id="IPR002225">
    <property type="entry name" value="3Beta_OHSteriod_DH/Estase"/>
</dbReference>
<dbReference type="PANTHER" id="PTHR43245">
    <property type="entry name" value="BIFUNCTIONAL POLYMYXIN RESISTANCE PROTEIN ARNA"/>
    <property type="match status" value="1"/>
</dbReference>
<dbReference type="SUPFAM" id="SSF51735">
    <property type="entry name" value="NAD(P)-binding Rossmann-fold domains"/>
    <property type="match status" value="1"/>
</dbReference>
<dbReference type="InterPro" id="IPR036291">
    <property type="entry name" value="NAD(P)-bd_dom_sf"/>
</dbReference>
<sequence length="368" mass="41461">MHPELGPVLVVGGCGFLGHRIVSRLRESPSLEIWVLDLDTEHNRFPHVSYYDGDITSHSTVQAVLQKIKARTIIHTASPNVLIEHPNFATRKALYEKVNISGTQNLIECAGKSGSVKAFIYTSSASVVHDSINDLSEADESLPVLQTPQQTEIYSHTKGVAEKIVLAANRQYGAMLTTAIRPTSMFGEDDAGWLPNLLNFYETGKTNIQLGNNSAKIDLLYVGNSADAHILAAETLYKMHADTPYSERVDGEAFFVTNDEPYRFWDFARAVWVAAGDRSDPKRVWVIPKNLGLIMATFVEWIFWLVFRGTKEPKLTRRKIKHTCMNRTFRIDKAKSRLRYFPQVSMKEGIEKGVKWYQEAGAQNKKTI</sequence>
<feature type="domain" description="3-beta hydroxysteroid dehydrogenase/isomerase" evidence="3">
    <location>
        <begin position="9"/>
        <end position="278"/>
    </location>
</feature>
<gene>
    <name evidence="4" type="ORF">OEA41_001771</name>
</gene>
<dbReference type="EMBL" id="JASNWA010000006">
    <property type="protein sequence ID" value="KAK3174525.1"/>
    <property type="molecule type" value="Genomic_DNA"/>
</dbReference>
<keyword evidence="5" id="KW-1185">Reference proteome</keyword>
<dbReference type="Gene3D" id="3.40.50.720">
    <property type="entry name" value="NAD(P)-binding Rossmann-like Domain"/>
    <property type="match status" value="1"/>
</dbReference>
<comment type="similarity">
    <text evidence="1">Belongs to the 3-beta-HSD family.</text>
</comment>
<reference evidence="4" key="1">
    <citation type="submission" date="2022-11" db="EMBL/GenBank/DDBJ databases">
        <title>Chromosomal genome sequence assembly and mating type (MAT) locus characterization of the leprose asexual lichenized fungus Lepraria neglecta (Nyl.) Erichsen.</title>
        <authorList>
            <person name="Allen J.L."/>
            <person name="Pfeffer B."/>
        </authorList>
    </citation>
    <scope>NUCLEOTIDE SEQUENCE</scope>
    <source>
        <strain evidence="4">Allen 5258</strain>
    </source>
</reference>
<dbReference type="GO" id="GO:0016616">
    <property type="term" value="F:oxidoreductase activity, acting on the CH-OH group of donors, NAD or NADP as acceptor"/>
    <property type="evidence" value="ECO:0007669"/>
    <property type="project" value="InterPro"/>
</dbReference>
<accession>A0AAE0DM73</accession>
<keyword evidence="2" id="KW-0560">Oxidoreductase</keyword>
<evidence type="ECO:0000256" key="1">
    <source>
        <dbReference type="ARBA" id="ARBA00009219"/>
    </source>
</evidence>
<comment type="caution">
    <text evidence="4">The sequence shown here is derived from an EMBL/GenBank/DDBJ whole genome shotgun (WGS) entry which is preliminary data.</text>
</comment>
<dbReference type="AlphaFoldDB" id="A0AAE0DM73"/>
<proteinExistence type="inferred from homology"/>
<evidence type="ECO:0000313" key="5">
    <source>
        <dbReference type="Proteomes" id="UP001276659"/>
    </source>
</evidence>
<dbReference type="GO" id="GO:0006694">
    <property type="term" value="P:steroid biosynthetic process"/>
    <property type="evidence" value="ECO:0007669"/>
    <property type="project" value="InterPro"/>
</dbReference>
<evidence type="ECO:0000259" key="3">
    <source>
        <dbReference type="Pfam" id="PF01073"/>
    </source>
</evidence>
<protein>
    <recommendedName>
        <fullName evidence="3">3-beta hydroxysteroid dehydrogenase/isomerase domain-containing protein</fullName>
    </recommendedName>
</protein>
<evidence type="ECO:0000256" key="2">
    <source>
        <dbReference type="ARBA" id="ARBA00023002"/>
    </source>
</evidence>
<dbReference type="Pfam" id="PF01073">
    <property type="entry name" value="3Beta_HSD"/>
    <property type="match status" value="1"/>
</dbReference>
<name>A0AAE0DM73_9LECA</name>
<dbReference type="PANTHER" id="PTHR43245:SF51">
    <property type="entry name" value="SHORT CHAIN DEHYDROGENASE_REDUCTASE FAMILY 42E, MEMBER 2"/>
    <property type="match status" value="1"/>
</dbReference>
<organism evidence="4 5">
    <name type="scientific">Lepraria neglecta</name>
    <dbReference type="NCBI Taxonomy" id="209136"/>
    <lineage>
        <taxon>Eukaryota</taxon>
        <taxon>Fungi</taxon>
        <taxon>Dikarya</taxon>
        <taxon>Ascomycota</taxon>
        <taxon>Pezizomycotina</taxon>
        <taxon>Lecanoromycetes</taxon>
        <taxon>OSLEUM clade</taxon>
        <taxon>Lecanoromycetidae</taxon>
        <taxon>Lecanorales</taxon>
        <taxon>Lecanorineae</taxon>
        <taxon>Stereocaulaceae</taxon>
        <taxon>Lepraria</taxon>
    </lineage>
</organism>
<dbReference type="InterPro" id="IPR050177">
    <property type="entry name" value="Lipid_A_modif_metabolic_enz"/>
</dbReference>